<proteinExistence type="predicted"/>
<keyword evidence="2" id="KW-1185">Reference proteome</keyword>
<dbReference type="EMBL" id="CAJVCH010149861">
    <property type="protein sequence ID" value="CAG7727531.1"/>
    <property type="molecule type" value="Genomic_DNA"/>
</dbReference>
<evidence type="ECO:0000313" key="1">
    <source>
        <dbReference type="EMBL" id="CAG7727531.1"/>
    </source>
</evidence>
<evidence type="ECO:0000313" key="2">
    <source>
        <dbReference type="Proteomes" id="UP000708208"/>
    </source>
</evidence>
<protein>
    <submittedName>
        <fullName evidence="1">Uncharacterized protein</fullName>
    </submittedName>
</protein>
<organism evidence="1 2">
    <name type="scientific">Allacma fusca</name>
    <dbReference type="NCBI Taxonomy" id="39272"/>
    <lineage>
        <taxon>Eukaryota</taxon>
        <taxon>Metazoa</taxon>
        <taxon>Ecdysozoa</taxon>
        <taxon>Arthropoda</taxon>
        <taxon>Hexapoda</taxon>
        <taxon>Collembola</taxon>
        <taxon>Symphypleona</taxon>
        <taxon>Sminthuridae</taxon>
        <taxon>Allacma</taxon>
    </lineage>
</organism>
<accession>A0A8J2K429</accession>
<gene>
    <name evidence="1" type="ORF">AFUS01_LOCUS16367</name>
</gene>
<dbReference type="Proteomes" id="UP000708208">
    <property type="component" value="Unassembled WGS sequence"/>
</dbReference>
<name>A0A8J2K429_9HEXA</name>
<comment type="caution">
    <text evidence="1">The sequence shown here is derived from an EMBL/GenBank/DDBJ whole genome shotgun (WGS) entry which is preliminary data.</text>
</comment>
<sequence>MNVCCLLRVDIKSDVSSNGNPLDILQHFGPWRGDKFIPGEDSSNDGENWKNENSNIKKFREPIQVEIYRKENS</sequence>
<reference evidence="1" key="1">
    <citation type="submission" date="2021-06" db="EMBL/GenBank/DDBJ databases">
        <authorList>
            <person name="Hodson N. C."/>
            <person name="Mongue J. A."/>
            <person name="Jaron S. K."/>
        </authorList>
    </citation>
    <scope>NUCLEOTIDE SEQUENCE</scope>
</reference>
<dbReference type="AlphaFoldDB" id="A0A8J2K429"/>